<gene>
    <name evidence="3" type="ORF">V6N11_009709</name>
</gene>
<dbReference type="Proteomes" id="UP001396334">
    <property type="component" value="Unassembled WGS sequence"/>
</dbReference>
<dbReference type="EMBL" id="JBBPBN010000079">
    <property type="protein sequence ID" value="KAK8983927.1"/>
    <property type="molecule type" value="Genomic_DNA"/>
</dbReference>
<proteinExistence type="predicted"/>
<dbReference type="Pfam" id="PF00665">
    <property type="entry name" value="rve"/>
    <property type="match status" value="1"/>
</dbReference>
<dbReference type="InterPro" id="IPR039537">
    <property type="entry name" value="Retrotran_Ty1/copia-like"/>
</dbReference>
<evidence type="ECO:0000256" key="1">
    <source>
        <dbReference type="SAM" id="Phobius"/>
    </source>
</evidence>
<keyword evidence="1" id="KW-0472">Membrane</keyword>
<protein>
    <recommendedName>
        <fullName evidence="2">Integrase catalytic domain-containing protein</fullName>
    </recommendedName>
</protein>
<evidence type="ECO:0000259" key="2">
    <source>
        <dbReference type="PROSITE" id="PS50994"/>
    </source>
</evidence>
<dbReference type="PANTHER" id="PTHR42648:SF26">
    <property type="entry name" value="INTEGRASE CATALYTIC DOMAIN-CONTAINING PROTEIN"/>
    <property type="match status" value="1"/>
</dbReference>
<dbReference type="InterPro" id="IPR001584">
    <property type="entry name" value="Integrase_cat-core"/>
</dbReference>
<feature type="domain" description="Integrase catalytic" evidence="2">
    <location>
        <begin position="55"/>
        <end position="210"/>
    </location>
</feature>
<reference evidence="3 4" key="1">
    <citation type="journal article" date="2024" name="G3 (Bethesda)">
        <title>Genome assembly of Hibiscus sabdariffa L. provides insights into metabolisms of medicinal natural products.</title>
        <authorList>
            <person name="Kim T."/>
        </authorList>
    </citation>
    <scope>NUCLEOTIDE SEQUENCE [LARGE SCALE GENOMIC DNA]</scope>
    <source>
        <strain evidence="3">TK-2024</strain>
        <tissue evidence="3">Old leaves</tissue>
    </source>
</reference>
<feature type="transmembrane region" description="Helical" evidence="1">
    <location>
        <begin position="78"/>
        <end position="97"/>
    </location>
</feature>
<evidence type="ECO:0000313" key="4">
    <source>
        <dbReference type="Proteomes" id="UP001396334"/>
    </source>
</evidence>
<dbReference type="Gene3D" id="3.30.420.10">
    <property type="entry name" value="Ribonuclease H-like superfamily/Ribonuclease H"/>
    <property type="match status" value="1"/>
</dbReference>
<name>A0ABR2P6Q7_9ROSI</name>
<accession>A0ABR2P6Q7</accession>
<keyword evidence="1" id="KW-0812">Transmembrane</keyword>
<evidence type="ECO:0000313" key="3">
    <source>
        <dbReference type="EMBL" id="KAK8983927.1"/>
    </source>
</evidence>
<dbReference type="PANTHER" id="PTHR42648">
    <property type="entry name" value="TRANSPOSASE, PUTATIVE-RELATED"/>
    <property type="match status" value="1"/>
</dbReference>
<dbReference type="InterPro" id="IPR012337">
    <property type="entry name" value="RNaseH-like_sf"/>
</dbReference>
<dbReference type="PROSITE" id="PS50994">
    <property type="entry name" value="INTEGRASE"/>
    <property type="match status" value="1"/>
</dbReference>
<dbReference type="InterPro" id="IPR036397">
    <property type="entry name" value="RNaseH_sf"/>
</dbReference>
<dbReference type="SUPFAM" id="SSF53098">
    <property type="entry name" value="Ribonuclease H-like"/>
    <property type="match status" value="1"/>
</dbReference>
<comment type="caution">
    <text evidence="3">The sequence shown here is derived from an EMBL/GenBank/DDBJ whole genome shotgun (WGS) entry which is preliminary data.</text>
</comment>
<sequence length="210" mass="24551">MSCVFRQLNRRLNQMFRLRLLPVMFLLNDNNMPAVCSFCLPGKAHKLPFQLSSTEYDSPFQLVVSDVWGPSHIDSDGFYYYVSFIDVFSWFTWLYLIKRKSDVYQCFLNFHKMIEVQFQCKVKALQTDGGTEYLCLIPWLNENGVVHRVSCPNTSEQNGKSERKHRHVVEMGLMLLAQAELSLSFWSHAFVTTVFLINRLLTPVFDRCLI</sequence>
<organism evidence="3 4">
    <name type="scientific">Hibiscus sabdariffa</name>
    <name type="common">roselle</name>
    <dbReference type="NCBI Taxonomy" id="183260"/>
    <lineage>
        <taxon>Eukaryota</taxon>
        <taxon>Viridiplantae</taxon>
        <taxon>Streptophyta</taxon>
        <taxon>Embryophyta</taxon>
        <taxon>Tracheophyta</taxon>
        <taxon>Spermatophyta</taxon>
        <taxon>Magnoliopsida</taxon>
        <taxon>eudicotyledons</taxon>
        <taxon>Gunneridae</taxon>
        <taxon>Pentapetalae</taxon>
        <taxon>rosids</taxon>
        <taxon>malvids</taxon>
        <taxon>Malvales</taxon>
        <taxon>Malvaceae</taxon>
        <taxon>Malvoideae</taxon>
        <taxon>Hibiscus</taxon>
    </lineage>
</organism>
<keyword evidence="1" id="KW-1133">Transmembrane helix</keyword>
<keyword evidence="4" id="KW-1185">Reference proteome</keyword>